<evidence type="ECO:0000256" key="5">
    <source>
        <dbReference type="SAM" id="MobiDB-lite"/>
    </source>
</evidence>
<comment type="caution">
    <text evidence="7">The sequence shown here is derived from an EMBL/GenBank/DDBJ whole genome shotgun (WGS) entry which is preliminary data.</text>
</comment>
<feature type="domain" description="AAA+ ATPase" evidence="6">
    <location>
        <begin position="765"/>
        <end position="898"/>
    </location>
</feature>
<dbReference type="EMBL" id="JBBJBU010000001">
    <property type="protein sequence ID" value="KAK7207830.1"/>
    <property type="molecule type" value="Genomic_DNA"/>
</dbReference>
<keyword evidence="3" id="KW-0067">ATP-binding</keyword>
<feature type="compositionally biased region" description="Acidic residues" evidence="5">
    <location>
        <begin position="75"/>
        <end position="91"/>
    </location>
</feature>
<dbReference type="InterPro" id="IPR045199">
    <property type="entry name" value="ATAD2-like"/>
</dbReference>
<dbReference type="RefSeq" id="XP_064770863.1">
    <property type="nucleotide sequence ID" value="XM_064911425.1"/>
</dbReference>
<keyword evidence="2" id="KW-0547">Nucleotide-binding</keyword>
<proteinExistence type="inferred from homology"/>
<protein>
    <recommendedName>
        <fullName evidence="6">AAA+ ATPase domain-containing protein</fullName>
    </recommendedName>
</protein>
<dbReference type="InterPro" id="IPR027417">
    <property type="entry name" value="P-loop_NTPase"/>
</dbReference>
<evidence type="ECO:0000256" key="1">
    <source>
        <dbReference type="ARBA" id="ARBA00006914"/>
    </source>
</evidence>
<gene>
    <name evidence="7" type="ORF">BZA70DRAFT_27111</name>
</gene>
<dbReference type="InterPro" id="IPR036427">
    <property type="entry name" value="Bromodomain-like_sf"/>
</dbReference>
<evidence type="ECO:0000256" key="4">
    <source>
        <dbReference type="ARBA" id="ARBA00023117"/>
    </source>
</evidence>
<evidence type="ECO:0000256" key="2">
    <source>
        <dbReference type="ARBA" id="ARBA00022741"/>
    </source>
</evidence>
<dbReference type="PANTHER" id="PTHR23069:SF0">
    <property type="entry name" value="TAT-BINDING HOMOLOG 7"/>
    <property type="match status" value="1"/>
</dbReference>
<feature type="compositionally biased region" description="Acidic residues" evidence="5">
    <location>
        <begin position="42"/>
        <end position="64"/>
    </location>
</feature>
<feature type="domain" description="AAA+ ATPase" evidence="6">
    <location>
        <begin position="462"/>
        <end position="603"/>
    </location>
</feature>
<reference evidence="7 8" key="1">
    <citation type="submission" date="2024-03" db="EMBL/GenBank/DDBJ databases">
        <title>Genome-scale model development and genomic sequencing of the oleaginous clade Lipomyces.</title>
        <authorList>
            <consortium name="Lawrence Berkeley National Laboratory"/>
            <person name="Czajka J.J."/>
            <person name="Han Y."/>
            <person name="Kim J."/>
            <person name="Mondo S.J."/>
            <person name="Hofstad B.A."/>
            <person name="Robles A."/>
            <person name="Haridas S."/>
            <person name="Riley R."/>
            <person name="LaButti K."/>
            <person name="Pangilinan J."/>
            <person name="Andreopoulos W."/>
            <person name="Lipzen A."/>
            <person name="Yan J."/>
            <person name="Wang M."/>
            <person name="Ng V."/>
            <person name="Grigoriev I.V."/>
            <person name="Spatafora J.W."/>
            <person name="Magnuson J.K."/>
            <person name="Baker S.E."/>
            <person name="Pomraning K.R."/>
        </authorList>
    </citation>
    <scope>NUCLEOTIDE SEQUENCE [LARGE SCALE GENOMIC DNA]</scope>
    <source>
        <strain evidence="7 8">Phaff 52-87</strain>
    </source>
</reference>
<feature type="compositionally biased region" description="Basic residues" evidence="5">
    <location>
        <begin position="1"/>
        <end position="12"/>
    </location>
</feature>
<feature type="region of interest" description="Disordered" evidence="5">
    <location>
        <begin position="367"/>
        <end position="397"/>
    </location>
</feature>
<name>A0ABR1FD99_9ASCO</name>
<dbReference type="InterPro" id="IPR003593">
    <property type="entry name" value="AAA+_ATPase"/>
</dbReference>
<dbReference type="Pfam" id="PF17862">
    <property type="entry name" value="AAA_lid_3"/>
    <property type="match status" value="1"/>
</dbReference>
<dbReference type="PANTHER" id="PTHR23069">
    <property type="entry name" value="AAA DOMAIN-CONTAINING"/>
    <property type="match status" value="1"/>
</dbReference>
<feature type="compositionally biased region" description="Low complexity" evidence="5">
    <location>
        <begin position="1252"/>
        <end position="1266"/>
    </location>
</feature>
<feature type="compositionally biased region" description="Acidic residues" evidence="5">
    <location>
        <begin position="1163"/>
        <end position="1173"/>
    </location>
</feature>
<evidence type="ECO:0000313" key="8">
    <source>
        <dbReference type="Proteomes" id="UP001498771"/>
    </source>
</evidence>
<feature type="compositionally biased region" description="Basic and acidic residues" evidence="5">
    <location>
        <begin position="1130"/>
        <end position="1149"/>
    </location>
</feature>
<feature type="compositionally biased region" description="Basic residues" evidence="5">
    <location>
        <begin position="252"/>
        <end position="261"/>
    </location>
</feature>
<dbReference type="InterPro" id="IPR041569">
    <property type="entry name" value="AAA_lid_3"/>
</dbReference>
<feature type="compositionally biased region" description="Polar residues" evidence="5">
    <location>
        <begin position="178"/>
        <end position="187"/>
    </location>
</feature>
<dbReference type="Gene3D" id="1.10.8.60">
    <property type="match status" value="1"/>
</dbReference>
<evidence type="ECO:0000259" key="6">
    <source>
        <dbReference type="SMART" id="SM00382"/>
    </source>
</evidence>
<comment type="similarity">
    <text evidence="1">Belongs to the AAA ATPase family.</text>
</comment>
<dbReference type="PROSITE" id="PS00674">
    <property type="entry name" value="AAA"/>
    <property type="match status" value="1"/>
</dbReference>
<keyword evidence="4" id="KW-0103">Bromodomain</keyword>
<dbReference type="Proteomes" id="UP001498771">
    <property type="component" value="Unassembled WGS sequence"/>
</dbReference>
<dbReference type="SMART" id="SM00382">
    <property type="entry name" value="AAA"/>
    <property type="match status" value="2"/>
</dbReference>
<feature type="compositionally biased region" description="Acidic residues" evidence="5">
    <location>
        <begin position="211"/>
        <end position="231"/>
    </location>
</feature>
<evidence type="ECO:0000256" key="3">
    <source>
        <dbReference type="ARBA" id="ARBA00022840"/>
    </source>
</evidence>
<dbReference type="CDD" id="cd05491">
    <property type="entry name" value="Bromo_TBP7_like"/>
    <property type="match status" value="1"/>
</dbReference>
<feature type="region of interest" description="Disordered" evidence="5">
    <location>
        <begin position="1130"/>
        <end position="1290"/>
    </location>
</feature>
<keyword evidence="8" id="KW-1185">Reference proteome</keyword>
<accession>A0ABR1FD99</accession>
<dbReference type="Gene3D" id="3.40.50.300">
    <property type="entry name" value="P-loop containing nucleotide triphosphate hydrolases"/>
    <property type="match status" value="2"/>
</dbReference>
<dbReference type="SUPFAM" id="SSF52540">
    <property type="entry name" value="P-loop containing nucleoside triphosphate hydrolases"/>
    <property type="match status" value="2"/>
</dbReference>
<sequence>MAGKRKRSRKTPRLSGAAGDDDEDDDLAVARRASRQRVNYAESDDDEFEMALADDDDDEDEDDDGSGHGYRGNGNDEDEEPEAEETPDEDEKGSGDERGRTGKSLHVRLRLRKSVLGNGSGGTGSNGSAAAQDVGTASPEDKTEGRRSTRRSSASGRQNSVEKQEQPSSAGKGERRLSGTSIRQQLLQEAAKPTQRDRSKKSTRSSSHQPDDDEFEIESESESAEDDDDEPSFSSGTDNGIVDDSDFSIAAPRRRSTRVTRTRSAATRSRKRGDTDDDDDDHLSLQRELSELSPPPQNRRKNLRARREVNYQIIPPPIPEGYDEMFAPTESRKRTNTGGRRLYSTYGPFGGAGVTSLFGVKGPGGLQAAGGAADSDSSDDEAAKNPTNKLPNLADLEQVTNPSSALGLVKKNNLSDTDPLGVDMNIDFSAVGGLDEHIRQLKEMVALPLLYPEVFQRFKVTPPRGVLFHGPPGTGKTLLARALAASCSTDGRKISFYMRKGADALSKWVGEAERQLRLLFEEAKNTQPSIIFFDEIDGLAPVRSSKQEQIHASIVSTLLALMDGMDNRGQVIVIGATNRPDSIDPALRRPGRFDREFYFPLPNVDGRKKIIEIQTKGWNPPLQPEFVDEIATLTKGYGGADIRALCTESALNAIQRRYPQIYTSSDKLVIDPSSITVSPRDFIISLKKIIPSSQRSTASNAAPIPKRVEPLLSSTFDEIKQALDHVIPRQKKLSVMEEAMYEEDVTDNGFARENMMQEFESSRVFRPRILIAGAPGMGQEYLGAAVMQYLEGYHVQTFDLATLLGDPTRTVEAAIVQLFVEVKRHTPSVIFIPNIDSWYKTLTPSAWTTFQGLLRGISPVEQILLLAVVESGFEYLDHEVKALFGFSRANRIEIQKASYSERYDFFKGVALHISNSPKAYPDLENRKRRKLEELPKAPPDPPKVLSKAELKAQEDKDKRLKNYLKIKLSGLMDLLKVRYKRFRKPPIDDEYLAYLFDGTEIDPNALYEYSVTDDEMILQRSTGKKYHNMDLDVIEDRLWNGYYCTPKQFLRDISFILEDSNTSGDREKILKASEMYANVLVSVDEIGDAQFLIDCERVLERETQRAEMYKEKQKRRQEKMQAIQAQHKLELEEKERAEAERREKEEKVKSVMLSKPRTIENMFSDEDEVEEGDAVQSAAVENGDAGVDQQPVGDGAEGDGGIQDPDEMQIDPPASTTVESASVEPEIHATAAPESSATVDDATESPSLPAVATADTSAQSDTSASQPNGALVVAAASPSPEPEEAPHAPYELDKAALESFHQKLAHETDKFTIEQLEQLNSAIMDVAYRRRQCWDRNLVLREAAQVAEDVSRDIATAVNRD</sequence>
<feature type="region of interest" description="Disordered" evidence="5">
    <location>
        <begin position="1"/>
        <end position="308"/>
    </location>
</feature>
<dbReference type="GeneID" id="90036937"/>
<dbReference type="InterPro" id="IPR003960">
    <property type="entry name" value="ATPase_AAA_CS"/>
</dbReference>
<dbReference type="SUPFAM" id="SSF47370">
    <property type="entry name" value="Bromodomain"/>
    <property type="match status" value="1"/>
</dbReference>
<feature type="compositionally biased region" description="Basic residues" evidence="5">
    <location>
        <begin position="101"/>
        <end position="113"/>
    </location>
</feature>
<dbReference type="Pfam" id="PF00004">
    <property type="entry name" value="AAA"/>
    <property type="match status" value="2"/>
</dbReference>
<organism evidence="7 8">
    <name type="scientific">Myxozyma melibiosi</name>
    <dbReference type="NCBI Taxonomy" id="54550"/>
    <lineage>
        <taxon>Eukaryota</taxon>
        <taxon>Fungi</taxon>
        <taxon>Dikarya</taxon>
        <taxon>Ascomycota</taxon>
        <taxon>Saccharomycotina</taxon>
        <taxon>Lipomycetes</taxon>
        <taxon>Lipomycetales</taxon>
        <taxon>Lipomycetaceae</taxon>
        <taxon>Myxozyma</taxon>
    </lineage>
</organism>
<dbReference type="InterPro" id="IPR003959">
    <property type="entry name" value="ATPase_AAA_core"/>
</dbReference>
<evidence type="ECO:0000313" key="7">
    <source>
        <dbReference type="EMBL" id="KAK7207830.1"/>
    </source>
</evidence>